<organism evidence="1 2">
    <name type="scientific">Shewanella colwelliana</name>
    <name type="common">Alteromonas colwelliana</name>
    <dbReference type="NCBI Taxonomy" id="23"/>
    <lineage>
        <taxon>Bacteria</taxon>
        <taxon>Pseudomonadati</taxon>
        <taxon>Pseudomonadota</taxon>
        <taxon>Gammaproteobacteria</taxon>
        <taxon>Alteromonadales</taxon>
        <taxon>Shewanellaceae</taxon>
        <taxon>Shewanella</taxon>
    </lineage>
</organism>
<gene>
    <name evidence="1" type="ORF">BEL05_19985</name>
</gene>
<dbReference type="EMBL" id="MCBT01000030">
    <property type="protein sequence ID" value="OEG73978.1"/>
    <property type="molecule type" value="Genomic_DNA"/>
</dbReference>
<dbReference type="NCBIfam" id="NF003814">
    <property type="entry name" value="PRK05406.1-3"/>
    <property type="match status" value="1"/>
</dbReference>
<dbReference type="Proteomes" id="UP000095230">
    <property type="component" value="Unassembled WGS sequence"/>
</dbReference>
<evidence type="ECO:0000313" key="1">
    <source>
        <dbReference type="EMBL" id="OEG73978.1"/>
    </source>
</evidence>
<accession>A0A1E5IV77</accession>
<dbReference type="STRING" id="23.BEL05_19985"/>
<dbReference type="PANTHER" id="PTHR30292:SF0">
    <property type="entry name" value="5-OXOPROLINASE SUBUNIT A"/>
    <property type="match status" value="1"/>
</dbReference>
<protein>
    <submittedName>
        <fullName evidence="1">Lactam utilization protein LamB</fullName>
    </submittedName>
</protein>
<proteinExistence type="predicted"/>
<reference evidence="1 2" key="1">
    <citation type="submission" date="2016-07" db="EMBL/GenBank/DDBJ databases">
        <title>Whole-genome of two Shewanella species isolated from a digestive organ of sea cucumber Apostichopus japonicus Selenka 1867.</title>
        <authorList>
            <person name="Hong H.-H."/>
            <person name="Choi H."/>
            <person name="Cheon S."/>
            <person name="Oh J.-S."/>
            <person name="Lee H.-G."/>
            <person name="Park C."/>
        </authorList>
    </citation>
    <scope>NUCLEOTIDE SEQUENCE [LARGE SCALE GENOMIC DNA]</scope>
    <source>
        <strain evidence="1 2">CSB03KR</strain>
    </source>
</reference>
<dbReference type="GO" id="GO:0005975">
    <property type="term" value="P:carbohydrate metabolic process"/>
    <property type="evidence" value="ECO:0007669"/>
    <property type="project" value="InterPro"/>
</dbReference>
<sequence>MPANEHKPHSYALDLNADLGEGGRYDESLLRLITSANVACGGHIGDEASMIKTVTLAKHYQVKIGAHPSYPDPANFGRVTIDISHDELFTSLHQQINALREICELTGVKLHHVKPHGALYNQAAQNSALGQIIIDVIKAIDPKLKLMILAGSQLVSQARAQGLAVIEEAFADRRYLSSGALAPRAQPEAVIEDSQQALQQVKKLTTGEPITSLDGQPVIINATSLCVHGDNPHALSLAKLIGQQLKVNHPAN</sequence>
<dbReference type="SUPFAM" id="SSF88713">
    <property type="entry name" value="Glycoside hydrolase/deacetylase"/>
    <property type="match status" value="1"/>
</dbReference>
<dbReference type="OrthoDB" id="9773478at2"/>
<dbReference type="Gene3D" id="3.20.20.370">
    <property type="entry name" value="Glycoside hydrolase/deacetylase"/>
    <property type="match status" value="1"/>
</dbReference>
<dbReference type="InterPro" id="IPR005501">
    <property type="entry name" value="LamB/YcsF/PxpA-like"/>
</dbReference>
<dbReference type="Pfam" id="PF03746">
    <property type="entry name" value="LamB_YcsF"/>
    <property type="match status" value="1"/>
</dbReference>
<dbReference type="NCBIfam" id="NF003816">
    <property type="entry name" value="PRK05406.1-5"/>
    <property type="match status" value="1"/>
</dbReference>
<dbReference type="InterPro" id="IPR011330">
    <property type="entry name" value="Glyco_hydro/deAcase_b/a-brl"/>
</dbReference>
<dbReference type="PANTHER" id="PTHR30292">
    <property type="entry name" value="UNCHARACTERIZED PROTEIN YBGL-RELATED"/>
    <property type="match status" value="1"/>
</dbReference>
<name>A0A1E5IV77_SHECO</name>
<comment type="caution">
    <text evidence="1">The sequence shown here is derived from an EMBL/GenBank/DDBJ whole genome shotgun (WGS) entry which is preliminary data.</text>
</comment>
<dbReference type="AlphaFoldDB" id="A0A1E5IV77"/>
<evidence type="ECO:0000313" key="2">
    <source>
        <dbReference type="Proteomes" id="UP000095230"/>
    </source>
</evidence>
<dbReference type="CDD" id="cd10801">
    <property type="entry name" value="LamB_YcsF_like_1"/>
    <property type="match status" value="1"/>
</dbReference>